<name>A0ABT1MC29_9MYCO</name>
<feature type="region of interest" description="Disordered" evidence="1">
    <location>
        <begin position="23"/>
        <end position="53"/>
    </location>
</feature>
<evidence type="ECO:0000313" key="2">
    <source>
        <dbReference type="EMBL" id="MCP9276713.1"/>
    </source>
</evidence>
<organism evidence="2 3">
    <name type="scientific">Mycolicibacterium arenosum</name>
    <dbReference type="NCBI Taxonomy" id="2952157"/>
    <lineage>
        <taxon>Bacteria</taxon>
        <taxon>Bacillati</taxon>
        <taxon>Actinomycetota</taxon>
        <taxon>Actinomycetes</taxon>
        <taxon>Mycobacteriales</taxon>
        <taxon>Mycobacteriaceae</taxon>
        <taxon>Mycolicibacterium</taxon>
    </lineage>
</organism>
<protein>
    <submittedName>
        <fullName evidence="2">Uncharacterized protein</fullName>
    </submittedName>
</protein>
<proteinExistence type="predicted"/>
<evidence type="ECO:0000256" key="1">
    <source>
        <dbReference type="SAM" id="MobiDB-lite"/>
    </source>
</evidence>
<gene>
    <name evidence="2" type="ORF">NM203_31470</name>
</gene>
<keyword evidence="3" id="KW-1185">Reference proteome</keyword>
<dbReference type="Proteomes" id="UP001651690">
    <property type="component" value="Unassembled WGS sequence"/>
</dbReference>
<reference evidence="2 3" key="1">
    <citation type="submission" date="2022-06" db="EMBL/GenBank/DDBJ databases">
        <title>Mycolicibacterium sp. CAU 1645 isolated from seawater.</title>
        <authorList>
            <person name="Kim W."/>
        </authorList>
    </citation>
    <scope>NUCLEOTIDE SEQUENCE [LARGE SCALE GENOMIC DNA]</scope>
    <source>
        <strain evidence="2 3">CAU 1645</strain>
    </source>
</reference>
<dbReference type="EMBL" id="JANDBD010000019">
    <property type="protein sequence ID" value="MCP9276713.1"/>
    <property type="molecule type" value="Genomic_DNA"/>
</dbReference>
<accession>A0ABT1MC29</accession>
<comment type="caution">
    <text evidence="2">The sequence shown here is derived from an EMBL/GenBank/DDBJ whole genome shotgun (WGS) entry which is preliminary data.</text>
</comment>
<sequence>MNLEQARSHRAEQVEHLRRRIAGMSGKGSGSVGASFRGSATATPSNAALPDSETLLPLPDSLAQTLSGALPRGSVAVVSGARSLLLQLVAAVTSAGGHAAIVGQPDVGLLAAVEMGADLSRVAVVPDPGADPVEVAAVLMDGMDLVVLGLSARSVAPTRARAVTARARQKGCTLLVAGGDWPGAAIRLDARVSGYDVVGAGSGAPTPGCGRIGRVRLDTRARGRLADRADGRLAGGVRAVGE</sequence>
<evidence type="ECO:0000313" key="3">
    <source>
        <dbReference type="Proteomes" id="UP001651690"/>
    </source>
</evidence>